<name>A0A8D8G6X2_CULPI</name>
<sequence length="251" mass="28354">MVQPIVQGASIDGDQARPGQVNLMMMVMVVEVHDGVANQFRTTRVHRHGRRRRLRSRRWVEQRVANQGWDGAGAGLLGEQGFRWFVGQQAVEGGVGTDHVRQRRAAAHVAEVGRVHVDHMYRPPVRQARPGHRGVLRGRPRHHPSLHLHTSHVQTARRQIAEPAGVQQPRTRSQPDPIVTGRNQLVGTVQDVRQRGRRYLQRRSRRRRRRRAGRQVDLAESLATGAYERAAHSAEGEAGALLLELLLVLLH</sequence>
<accession>A0A8D8G6X2</accession>
<dbReference type="AlphaFoldDB" id="A0A8D8G6X2"/>
<protein>
    <submittedName>
        <fullName evidence="1">(northern house mosquito) hypothetical protein</fullName>
    </submittedName>
</protein>
<organism evidence="1">
    <name type="scientific">Culex pipiens</name>
    <name type="common">House mosquito</name>
    <dbReference type="NCBI Taxonomy" id="7175"/>
    <lineage>
        <taxon>Eukaryota</taxon>
        <taxon>Metazoa</taxon>
        <taxon>Ecdysozoa</taxon>
        <taxon>Arthropoda</taxon>
        <taxon>Hexapoda</taxon>
        <taxon>Insecta</taxon>
        <taxon>Pterygota</taxon>
        <taxon>Neoptera</taxon>
        <taxon>Endopterygota</taxon>
        <taxon>Diptera</taxon>
        <taxon>Nematocera</taxon>
        <taxon>Culicoidea</taxon>
        <taxon>Culicidae</taxon>
        <taxon>Culicinae</taxon>
        <taxon>Culicini</taxon>
        <taxon>Culex</taxon>
        <taxon>Culex</taxon>
    </lineage>
</organism>
<proteinExistence type="predicted"/>
<dbReference type="EMBL" id="HBUE01132488">
    <property type="protein sequence ID" value="CAG6497096.1"/>
    <property type="molecule type" value="Transcribed_RNA"/>
</dbReference>
<reference evidence="1" key="1">
    <citation type="submission" date="2021-05" db="EMBL/GenBank/DDBJ databases">
        <authorList>
            <person name="Alioto T."/>
            <person name="Alioto T."/>
            <person name="Gomez Garrido J."/>
        </authorList>
    </citation>
    <scope>NUCLEOTIDE SEQUENCE</scope>
</reference>
<evidence type="ECO:0000313" key="1">
    <source>
        <dbReference type="EMBL" id="CAG6497096.1"/>
    </source>
</evidence>